<organism evidence="12 13">
    <name type="scientific">Candidatus Adlerbacteria bacterium GW2011_GWC1_50_9</name>
    <dbReference type="NCBI Taxonomy" id="1618608"/>
    <lineage>
        <taxon>Bacteria</taxon>
        <taxon>Candidatus Adleribacteriota</taxon>
    </lineage>
</organism>
<keyword evidence="9" id="KW-0676">Redox-active center</keyword>
<dbReference type="InterPro" id="IPR044698">
    <property type="entry name" value="VKOR/LTO1"/>
</dbReference>
<dbReference type="InterPro" id="IPR012932">
    <property type="entry name" value="VKOR"/>
</dbReference>
<comment type="caution">
    <text evidence="12">The sequence shown here is derived from an EMBL/GenBank/DDBJ whole genome shotgun (WGS) entry which is preliminary data.</text>
</comment>
<dbReference type="Gene3D" id="1.20.1440.130">
    <property type="entry name" value="VKOR domain"/>
    <property type="match status" value="1"/>
</dbReference>
<evidence type="ECO:0000256" key="7">
    <source>
        <dbReference type="ARBA" id="ARBA00023136"/>
    </source>
</evidence>
<reference evidence="12 13" key="1">
    <citation type="journal article" date="2015" name="Nature">
        <title>rRNA introns, odd ribosomes, and small enigmatic genomes across a large radiation of phyla.</title>
        <authorList>
            <person name="Brown C.T."/>
            <person name="Hug L.A."/>
            <person name="Thomas B.C."/>
            <person name="Sharon I."/>
            <person name="Castelle C.J."/>
            <person name="Singh A."/>
            <person name="Wilkins M.J."/>
            <person name="Williams K.H."/>
            <person name="Banfield J.F."/>
        </authorList>
    </citation>
    <scope>NUCLEOTIDE SEQUENCE [LARGE SCALE GENOMIC DNA]</scope>
</reference>
<evidence type="ECO:0000256" key="6">
    <source>
        <dbReference type="ARBA" id="ARBA00023002"/>
    </source>
</evidence>
<dbReference type="PANTHER" id="PTHR34573:SF1">
    <property type="entry name" value="VITAMIN K EPOXIDE REDUCTASE DOMAIN-CONTAINING PROTEIN"/>
    <property type="match status" value="1"/>
</dbReference>
<comment type="similarity">
    <text evidence="2">Belongs to the VKOR family.</text>
</comment>
<evidence type="ECO:0000256" key="5">
    <source>
        <dbReference type="ARBA" id="ARBA00022989"/>
    </source>
</evidence>
<evidence type="ECO:0000256" key="2">
    <source>
        <dbReference type="ARBA" id="ARBA00006214"/>
    </source>
</evidence>
<evidence type="ECO:0000256" key="8">
    <source>
        <dbReference type="ARBA" id="ARBA00023157"/>
    </source>
</evidence>
<dbReference type="PANTHER" id="PTHR34573">
    <property type="entry name" value="VKC DOMAIN-CONTAINING PROTEIN"/>
    <property type="match status" value="1"/>
</dbReference>
<dbReference type="CDD" id="cd12916">
    <property type="entry name" value="VKOR_1"/>
    <property type="match status" value="1"/>
</dbReference>
<accession>A0A0G1WRB0</accession>
<keyword evidence="3 10" id="KW-0812">Transmembrane</keyword>
<dbReference type="EMBL" id="LCQQ01000007">
    <property type="protein sequence ID" value="KKW21393.1"/>
    <property type="molecule type" value="Genomic_DNA"/>
</dbReference>
<name>A0A0G1WRB0_9BACT</name>
<keyword evidence="4" id="KW-0874">Quinone</keyword>
<keyword evidence="5 10" id="KW-1133">Transmembrane helix</keyword>
<protein>
    <submittedName>
        <fullName evidence="12">Vitamin K epoxide reductase</fullName>
    </submittedName>
</protein>
<feature type="transmembrane region" description="Helical" evidence="10">
    <location>
        <begin position="119"/>
        <end position="145"/>
    </location>
</feature>
<sequence length="162" mass="17548">MNSSAQSMPQSPKRLRNALFWFLGVGFIGFLDSVYLTVTRFIGEPVACGFFTGCEVVASSSYSAIAGIPISLFGALYYLFWMLLGVWYLDSRNPLFFTLLPLTSAGFVASLILTGIQLFVIDAICLYCVLSAASSTALFILSFVIRKAGSGETLATIHSPQI</sequence>
<evidence type="ECO:0000313" key="13">
    <source>
        <dbReference type="Proteomes" id="UP000034201"/>
    </source>
</evidence>
<evidence type="ECO:0000256" key="4">
    <source>
        <dbReference type="ARBA" id="ARBA00022719"/>
    </source>
</evidence>
<keyword evidence="6" id="KW-0560">Oxidoreductase</keyword>
<evidence type="ECO:0000256" key="9">
    <source>
        <dbReference type="ARBA" id="ARBA00023284"/>
    </source>
</evidence>
<dbReference type="AlphaFoldDB" id="A0A0G1WRB0"/>
<dbReference type="GO" id="GO:0016491">
    <property type="term" value="F:oxidoreductase activity"/>
    <property type="evidence" value="ECO:0007669"/>
    <property type="project" value="UniProtKB-KW"/>
</dbReference>
<dbReference type="InterPro" id="IPR038354">
    <property type="entry name" value="VKOR_sf"/>
</dbReference>
<feature type="transmembrane region" description="Helical" evidence="10">
    <location>
        <begin position="95"/>
        <end position="113"/>
    </location>
</feature>
<dbReference type="GO" id="GO:0048038">
    <property type="term" value="F:quinone binding"/>
    <property type="evidence" value="ECO:0007669"/>
    <property type="project" value="UniProtKB-KW"/>
</dbReference>
<dbReference type="SMART" id="SM00756">
    <property type="entry name" value="VKc"/>
    <property type="match status" value="1"/>
</dbReference>
<evidence type="ECO:0000256" key="1">
    <source>
        <dbReference type="ARBA" id="ARBA00004141"/>
    </source>
</evidence>
<feature type="transmembrane region" description="Helical" evidence="10">
    <location>
        <begin position="62"/>
        <end position="88"/>
    </location>
</feature>
<feature type="domain" description="Vitamin K epoxide reductase" evidence="11">
    <location>
        <begin position="15"/>
        <end position="146"/>
    </location>
</feature>
<comment type="subcellular location">
    <subcellularLocation>
        <location evidence="1">Membrane</location>
        <topology evidence="1">Multi-pass membrane protein</topology>
    </subcellularLocation>
</comment>
<gene>
    <name evidence="12" type="ORF">UY61_C0007G0002</name>
</gene>
<evidence type="ECO:0000259" key="11">
    <source>
        <dbReference type="SMART" id="SM00756"/>
    </source>
</evidence>
<evidence type="ECO:0000256" key="3">
    <source>
        <dbReference type="ARBA" id="ARBA00022692"/>
    </source>
</evidence>
<dbReference type="Pfam" id="PF07884">
    <property type="entry name" value="VKOR"/>
    <property type="match status" value="1"/>
</dbReference>
<evidence type="ECO:0000256" key="10">
    <source>
        <dbReference type="SAM" id="Phobius"/>
    </source>
</evidence>
<keyword evidence="8" id="KW-1015">Disulfide bond</keyword>
<proteinExistence type="inferred from homology"/>
<dbReference type="GO" id="GO:0016020">
    <property type="term" value="C:membrane"/>
    <property type="evidence" value="ECO:0007669"/>
    <property type="project" value="UniProtKB-SubCell"/>
</dbReference>
<evidence type="ECO:0000313" key="12">
    <source>
        <dbReference type="EMBL" id="KKW21393.1"/>
    </source>
</evidence>
<dbReference type="Proteomes" id="UP000034201">
    <property type="component" value="Unassembled WGS sequence"/>
</dbReference>
<keyword evidence="7 10" id="KW-0472">Membrane</keyword>
<feature type="transmembrane region" description="Helical" evidence="10">
    <location>
        <begin position="20"/>
        <end position="42"/>
    </location>
</feature>